<dbReference type="Proteomes" id="UP000244384">
    <property type="component" value="Chromosome"/>
</dbReference>
<keyword evidence="2" id="KW-1185">Reference proteome</keyword>
<evidence type="ECO:0000313" key="1">
    <source>
        <dbReference type="EMBL" id="AWB92953.1"/>
    </source>
</evidence>
<dbReference type="KEGG" id="aez:C3E78_12465"/>
<name>A0A2S0WNN0_9ACTN</name>
<sequence>MTTLRTVVLPTLVVAALCALVAGLREGGEGVAGAAVGGVIVCLFFASSPAALGPVTKVSPHLSLLVAMIFFLTKVIALLALFTVLFDRDGVGSHLDDRSLGGTVIVSTLAWTFLQVRASQRARIPTYDLGDTER</sequence>
<reference evidence="2" key="1">
    <citation type="submission" date="2018-01" db="EMBL/GenBank/DDBJ databases">
        <authorList>
            <person name="Li J."/>
        </authorList>
    </citation>
    <scope>NUCLEOTIDE SEQUENCE [LARGE SCALE GENOMIC DNA]</scope>
    <source>
        <strain evidence="2">592</strain>
    </source>
</reference>
<gene>
    <name evidence="1" type="ORF">C3E78_12465</name>
</gene>
<organism evidence="1 2">
    <name type="scientific">Aeromicrobium chenweiae</name>
    <dbReference type="NCBI Taxonomy" id="2079793"/>
    <lineage>
        <taxon>Bacteria</taxon>
        <taxon>Bacillati</taxon>
        <taxon>Actinomycetota</taxon>
        <taxon>Actinomycetes</taxon>
        <taxon>Propionibacteriales</taxon>
        <taxon>Nocardioidaceae</taxon>
        <taxon>Aeromicrobium</taxon>
    </lineage>
</organism>
<accession>A0A2S0WNN0</accession>
<dbReference type="RefSeq" id="WP_108578848.1">
    <property type="nucleotide sequence ID" value="NZ_CP026952.1"/>
</dbReference>
<dbReference type="OrthoDB" id="3748883at2"/>
<dbReference type="AlphaFoldDB" id="A0A2S0WNN0"/>
<protein>
    <submittedName>
        <fullName evidence="1">Uncharacterized protein</fullName>
    </submittedName>
</protein>
<evidence type="ECO:0000313" key="2">
    <source>
        <dbReference type="Proteomes" id="UP000244384"/>
    </source>
</evidence>
<accession>A0A5F2F429</accession>
<proteinExistence type="predicted"/>
<dbReference type="EMBL" id="CP026952">
    <property type="protein sequence ID" value="AWB92953.1"/>
    <property type="molecule type" value="Genomic_DNA"/>
</dbReference>